<dbReference type="InterPro" id="IPR017475">
    <property type="entry name" value="EPS_sugar_tfrase"/>
</dbReference>
<dbReference type="EMBL" id="PFCO01000006">
    <property type="protein sequence ID" value="PIR69452.1"/>
    <property type="molecule type" value="Genomic_DNA"/>
</dbReference>
<dbReference type="InterPro" id="IPR003362">
    <property type="entry name" value="Bact_transf"/>
</dbReference>
<evidence type="ECO:0000256" key="1">
    <source>
        <dbReference type="ARBA" id="ARBA00004141"/>
    </source>
</evidence>
<keyword evidence="6 7" id="KW-0472">Membrane</keyword>
<sequence length="462" mass="52584">MKRIPFLSFVLFLGDILLFYGALALTLFLRYQGDSFAAHWELHKAPFTILLILWLFVFYIGGLYERKSLKATAALQEKIIRNIIAGGIIGAFLFYLIPYFGIAPKTNLLIHIILVTLFLSAWRSIIARYLATSLRTKILFFGASSDALDMMEYLNANPQLGFEPAGVMTTNEKILSLQSVKTFSFDNHLTDIIQREKINLVVASADIKQNEAVVRMLYQVLPLGISFMDFPAFYEFITGKIPTSLINEAWFLENLAQLKNNFNDVIKRALDVVLALIGTALTILLFPFIALAIKVTSPGPILIRQVRIGKNKKEFTLVKFRSMIALSKDGLAEKEGSPIWAEHKDPRITRIGNFLRKTHLDELPQVWNILKNDISVVGPRPERPEIVTRLEDMIPHYTMRHLIKPGVTGWAQINMPQMYAGSVEETLEKLQYDLYYIKHQSPVIDISIILKTILLTLTRRGR</sequence>
<dbReference type="AlphaFoldDB" id="A0A2H0TD21"/>
<feature type="transmembrane region" description="Helical" evidence="7">
    <location>
        <begin position="108"/>
        <end position="131"/>
    </location>
</feature>
<gene>
    <name evidence="9" type="ORF">COU47_02640</name>
</gene>
<proteinExistence type="inferred from homology"/>
<feature type="domain" description="Bacterial sugar transferase" evidence="8">
    <location>
        <begin position="267"/>
        <end position="456"/>
    </location>
</feature>
<evidence type="ECO:0000313" key="10">
    <source>
        <dbReference type="Proteomes" id="UP000231503"/>
    </source>
</evidence>
<protein>
    <recommendedName>
        <fullName evidence="8">Bacterial sugar transferase domain-containing protein</fullName>
    </recommendedName>
</protein>
<dbReference type="PANTHER" id="PTHR30576:SF21">
    <property type="entry name" value="UDP-GLUCOSE:UNDECAPRENYL-PHOSPHATE GLUCOSE-1-PHOSPHATE TRANSFERASE"/>
    <property type="match status" value="1"/>
</dbReference>
<feature type="transmembrane region" description="Helical" evidence="7">
    <location>
        <begin position="43"/>
        <end position="62"/>
    </location>
</feature>
<keyword evidence="3" id="KW-0808">Transferase</keyword>
<organism evidence="9 10">
    <name type="scientific">Candidatus Niyogibacteria bacterium CG10_big_fil_rev_8_21_14_0_10_46_36</name>
    <dbReference type="NCBI Taxonomy" id="1974726"/>
    <lineage>
        <taxon>Bacteria</taxon>
        <taxon>Candidatus Niyogiibacteriota</taxon>
    </lineage>
</organism>
<name>A0A2H0TD21_9BACT</name>
<dbReference type="PANTHER" id="PTHR30576">
    <property type="entry name" value="COLANIC BIOSYNTHESIS UDP-GLUCOSE LIPID CARRIER TRANSFERASE"/>
    <property type="match status" value="1"/>
</dbReference>
<evidence type="ECO:0000259" key="8">
    <source>
        <dbReference type="Pfam" id="PF02397"/>
    </source>
</evidence>
<feature type="transmembrane region" description="Helical" evidence="7">
    <location>
        <begin position="7"/>
        <end position="31"/>
    </location>
</feature>
<dbReference type="GO" id="GO:0009242">
    <property type="term" value="P:colanic acid biosynthetic process"/>
    <property type="evidence" value="ECO:0007669"/>
    <property type="project" value="TreeGrafter"/>
</dbReference>
<comment type="subcellular location">
    <subcellularLocation>
        <location evidence="1">Membrane</location>
        <topology evidence="1">Multi-pass membrane protein</topology>
    </subcellularLocation>
</comment>
<comment type="caution">
    <text evidence="9">The sequence shown here is derived from an EMBL/GenBank/DDBJ whole genome shotgun (WGS) entry which is preliminary data.</text>
</comment>
<accession>A0A2H0TD21</accession>
<dbReference type="Gene3D" id="3.40.50.720">
    <property type="entry name" value="NAD(P)-binding Rossmann-like Domain"/>
    <property type="match status" value="1"/>
</dbReference>
<dbReference type="Pfam" id="PF13727">
    <property type="entry name" value="CoA_binding_3"/>
    <property type="match status" value="1"/>
</dbReference>
<evidence type="ECO:0000256" key="6">
    <source>
        <dbReference type="ARBA" id="ARBA00023136"/>
    </source>
</evidence>
<evidence type="ECO:0000313" key="9">
    <source>
        <dbReference type="EMBL" id="PIR69452.1"/>
    </source>
</evidence>
<evidence type="ECO:0000256" key="5">
    <source>
        <dbReference type="ARBA" id="ARBA00022989"/>
    </source>
</evidence>
<keyword evidence="4 7" id="KW-0812">Transmembrane</keyword>
<evidence type="ECO:0000256" key="4">
    <source>
        <dbReference type="ARBA" id="ARBA00022692"/>
    </source>
</evidence>
<evidence type="ECO:0000256" key="3">
    <source>
        <dbReference type="ARBA" id="ARBA00022679"/>
    </source>
</evidence>
<dbReference type="GO" id="GO:0089702">
    <property type="term" value="F:undecaprenyl-phosphate glucose phosphotransferase activity"/>
    <property type="evidence" value="ECO:0007669"/>
    <property type="project" value="TreeGrafter"/>
</dbReference>
<dbReference type="NCBIfam" id="TIGR03025">
    <property type="entry name" value="EPS_sugtrans"/>
    <property type="match status" value="1"/>
</dbReference>
<reference evidence="10" key="1">
    <citation type="submission" date="2017-09" db="EMBL/GenBank/DDBJ databases">
        <title>Depth-based differentiation of microbial function through sediment-hosted aquifers and enrichment of novel symbionts in the deep terrestrial subsurface.</title>
        <authorList>
            <person name="Probst A.J."/>
            <person name="Ladd B."/>
            <person name="Jarett J.K."/>
            <person name="Geller-Mcgrath D.E."/>
            <person name="Sieber C.M.K."/>
            <person name="Emerson J.B."/>
            <person name="Anantharaman K."/>
            <person name="Thomas B.C."/>
            <person name="Malmstrom R."/>
            <person name="Stieglmeier M."/>
            <person name="Klingl A."/>
            <person name="Woyke T."/>
            <person name="Ryan C.M."/>
            <person name="Banfield J.F."/>
        </authorList>
    </citation>
    <scope>NUCLEOTIDE SEQUENCE [LARGE SCALE GENOMIC DNA]</scope>
</reference>
<dbReference type="Pfam" id="PF02397">
    <property type="entry name" value="Bac_transf"/>
    <property type="match status" value="1"/>
</dbReference>
<feature type="transmembrane region" description="Helical" evidence="7">
    <location>
        <begin position="83"/>
        <end position="102"/>
    </location>
</feature>
<comment type="similarity">
    <text evidence="2">Belongs to the bacterial sugar transferase family.</text>
</comment>
<dbReference type="GO" id="GO:0016020">
    <property type="term" value="C:membrane"/>
    <property type="evidence" value="ECO:0007669"/>
    <property type="project" value="UniProtKB-SubCell"/>
</dbReference>
<feature type="transmembrane region" description="Helical" evidence="7">
    <location>
        <begin position="269"/>
        <end position="293"/>
    </location>
</feature>
<keyword evidence="5 7" id="KW-1133">Transmembrane helix</keyword>
<dbReference type="Proteomes" id="UP000231503">
    <property type="component" value="Unassembled WGS sequence"/>
</dbReference>
<evidence type="ECO:0000256" key="2">
    <source>
        <dbReference type="ARBA" id="ARBA00006464"/>
    </source>
</evidence>
<evidence type="ECO:0000256" key="7">
    <source>
        <dbReference type="SAM" id="Phobius"/>
    </source>
</evidence>